<gene>
    <name evidence="2" type="ORF">KT71_01145</name>
</gene>
<comment type="caution">
    <text evidence="2">The sequence shown here is derived from an EMBL/GenBank/DDBJ whole genome shotgun (WGS) entry which is preliminary data.</text>
</comment>
<reference evidence="2 3" key="2">
    <citation type="journal article" date="2009" name="PLoS ONE">
        <title>The photosynthetic apparatus and its regulation in the aerobic gammaproteobacterium Congregibacter litoralis gen. nov., sp. nov.</title>
        <authorList>
            <person name="Spring S."/>
            <person name="Lunsdorf H."/>
            <person name="Fuchs B.M."/>
            <person name="Tindall B.J."/>
        </authorList>
    </citation>
    <scope>NUCLEOTIDE SEQUENCE [LARGE SCALE GENOMIC DNA]</scope>
    <source>
        <strain evidence="2">KT71</strain>
    </source>
</reference>
<name>A4A693_9GAMM</name>
<keyword evidence="2" id="KW-0808">Transferase</keyword>
<dbReference type="Gene3D" id="3.40.50.1820">
    <property type="entry name" value="alpha/beta hydrolase"/>
    <property type="match status" value="1"/>
</dbReference>
<dbReference type="GO" id="GO:0016787">
    <property type="term" value="F:hydrolase activity"/>
    <property type="evidence" value="ECO:0007669"/>
    <property type="project" value="UniProtKB-KW"/>
</dbReference>
<dbReference type="HOGENOM" id="CLU_020336_49_0_6"/>
<keyword evidence="2" id="KW-0378">Hydrolase</keyword>
<feature type="domain" description="Serine aminopeptidase S33" evidence="1">
    <location>
        <begin position="42"/>
        <end position="224"/>
    </location>
</feature>
<proteinExistence type="predicted"/>
<dbReference type="EMBL" id="AAOA02000002">
    <property type="protein sequence ID" value="EAQ98540.1"/>
    <property type="molecule type" value="Genomic_DNA"/>
</dbReference>
<keyword evidence="2" id="KW-0012">Acyltransferase</keyword>
<dbReference type="Pfam" id="PF12146">
    <property type="entry name" value="Hydrolase_4"/>
    <property type="match status" value="1"/>
</dbReference>
<accession>A4A693</accession>
<dbReference type="SUPFAM" id="SSF53474">
    <property type="entry name" value="alpha/beta-Hydrolases"/>
    <property type="match status" value="1"/>
</dbReference>
<dbReference type="AlphaFoldDB" id="A4A693"/>
<dbReference type="STRING" id="314285.KT71_01145"/>
<organism evidence="2 3">
    <name type="scientific">Congregibacter litoralis KT71</name>
    <dbReference type="NCBI Taxonomy" id="314285"/>
    <lineage>
        <taxon>Bacteria</taxon>
        <taxon>Pseudomonadati</taxon>
        <taxon>Pseudomonadota</taxon>
        <taxon>Gammaproteobacteria</taxon>
        <taxon>Cellvibrionales</taxon>
        <taxon>Halieaceae</taxon>
        <taxon>Congregibacter</taxon>
    </lineage>
</organism>
<dbReference type="Proteomes" id="UP000019205">
    <property type="component" value="Chromosome"/>
</dbReference>
<evidence type="ECO:0000313" key="2">
    <source>
        <dbReference type="EMBL" id="EAQ98540.1"/>
    </source>
</evidence>
<reference evidence="2 3" key="1">
    <citation type="journal article" date="2007" name="Proc. Natl. Acad. Sci. U.S.A.">
        <title>Characterization of a marine gammaproteobacterium capable of aerobic anoxygenic photosynthesis.</title>
        <authorList>
            <person name="Fuchs B.M."/>
            <person name="Spring S."/>
            <person name="Teeling H."/>
            <person name="Quast C."/>
            <person name="Wulf J."/>
            <person name="Schattenhofer M."/>
            <person name="Yan S."/>
            <person name="Ferriera S."/>
            <person name="Johnson J."/>
            <person name="Glockner F.O."/>
            <person name="Amann R."/>
        </authorList>
    </citation>
    <scope>NUCLEOTIDE SEQUENCE [LARGE SCALE GENOMIC DNA]</scope>
    <source>
        <strain evidence="2">KT71</strain>
    </source>
</reference>
<dbReference type="InterPro" id="IPR029058">
    <property type="entry name" value="AB_hydrolase_fold"/>
</dbReference>
<evidence type="ECO:0000313" key="3">
    <source>
        <dbReference type="Proteomes" id="UP000019205"/>
    </source>
</evidence>
<keyword evidence="3" id="KW-1185">Reference proteome</keyword>
<dbReference type="GO" id="GO:0016746">
    <property type="term" value="F:acyltransferase activity"/>
    <property type="evidence" value="ECO:0007669"/>
    <property type="project" value="UniProtKB-KW"/>
</dbReference>
<evidence type="ECO:0000259" key="1">
    <source>
        <dbReference type="Pfam" id="PF12146"/>
    </source>
</evidence>
<dbReference type="InterPro" id="IPR022742">
    <property type="entry name" value="Hydrolase_4"/>
</dbReference>
<protein>
    <submittedName>
        <fullName evidence="2">Putative hydrolase or acyltransferase (Alpha/beta hydrolase superfamily)</fullName>
    </submittedName>
</protein>
<sequence length="238" mass="26155">MTHFCYFHGLPGSSAELYFLDAQDIEKPEVLHPANWGTEKRHDSRGSVSLIGFSMGAFGALKAAAANSAVDSLHLIAPAAPLELGEFLHDMAGAPVFRLAARHPWLLSALTGAQGAVNRFAPDALLNRIFAESPPSDKALLDDEDFRKASRHGFHSAFVRDRQRYLSTLKDYVHPWAGLTREIRCPVHIYQGSADTWTPPAMAEALARHLGNRCTLKSLPELGHYSALHTVLPQILRS</sequence>
<dbReference type="eggNOG" id="COG1073">
    <property type="taxonomic scope" value="Bacteria"/>
</dbReference>
<dbReference type="RefSeq" id="WP_008292620.1">
    <property type="nucleotide sequence ID" value="NZ_CM002299.1"/>
</dbReference>